<dbReference type="EMBL" id="CM020619">
    <property type="protein sequence ID" value="KAK1865146.1"/>
    <property type="molecule type" value="Genomic_DNA"/>
</dbReference>
<evidence type="ECO:0000313" key="2">
    <source>
        <dbReference type="Proteomes" id="UP000798662"/>
    </source>
</evidence>
<comment type="caution">
    <text evidence="1">The sequence shown here is derived from an EMBL/GenBank/DDBJ whole genome shotgun (WGS) entry which is preliminary data.</text>
</comment>
<gene>
    <name evidence="1" type="ORF">I4F81_007681</name>
</gene>
<proteinExistence type="predicted"/>
<protein>
    <submittedName>
        <fullName evidence="1">Uncharacterized protein</fullName>
    </submittedName>
</protein>
<organism evidence="1 2">
    <name type="scientific">Pyropia yezoensis</name>
    <name type="common">Susabi-nori</name>
    <name type="synonym">Porphyra yezoensis</name>
    <dbReference type="NCBI Taxonomy" id="2788"/>
    <lineage>
        <taxon>Eukaryota</taxon>
        <taxon>Rhodophyta</taxon>
        <taxon>Bangiophyceae</taxon>
        <taxon>Bangiales</taxon>
        <taxon>Bangiaceae</taxon>
        <taxon>Pyropia</taxon>
    </lineage>
</organism>
<accession>A0ACC3C5Z3</accession>
<keyword evidence="2" id="KW-1185">Reference proteome</keyword>
<reference evidence="1" key="1">
    <citation type="submission" date="2019-11" db="EMBL/GenBank/DDBJ databases">
        <title>Nori genome reveals adaptations in red seaweeds to the harsh intertidal environment.</title>
        <authorList>
            <person name="Wang D."/>
            <person name="Mao Y."/>
        </authorList>
    </citation>
    <scope>NUCLEOTIDE SEQUENCE</scope>
    <source>
        <tissue evidence="1">Gametophyte</tissue>
    </source>
</reference>
<dbReference type="Proteomes" id="UP000798662">
    <property type="component" value="Chromosome 2"/>
</dbReference>
<evidence type="ECO:0000313" key="1">
    <source>
        <dbReference type="EMBL" id="KAK1865146.1"/>
    </source>
</evidence>
<name>A0ACC3C5Z3_PYRYE</name>
<sequence length="259" mass="28301">MVWGRTLHLRWSFARLATPVDSVEGIHVHSASAGMNNPAIVVDLFPLTTLTQGGTAGHGNVTVDLTPEGLIRAADGRLYLNVHTRGMTKGEIRTQLWPVSGKELTVTAKNSQCCGRAGLAAIAARLAHYATAYARRTGRPGLERLLPCAPPVVGRMRLLIIAMKDIVWAHVTRVGITKHFSCNYCRKELGSNRTHLKEHIVTHRCPSGEDIKMVMLQKLEDGRLEGVTSAAVKQRRKTRARDNLSITMDGDQTTGLPSS</sequence>